<gene>
    <name evidence="2" type="ORF">EDD36DRAFT_144166</name>
</gene>
<name>A0AAN6IG17_9EURO</name>
<evidence type="ECO:0000313" key="3">
    <source>
        <dbReference type="Proteomes" id="UP001203852"/>
    </source>
</evidence>
<keyword evidence="1" id="KW-0472">Membrane</keyword>
<dbReference type="Proteomes" id="UP001203852">
    <property type="component" value="Unassembled WGS sequence"/>
</dbReference>
<protein>
    <submittedName>
        <fullName evidence="2">Uncharacterized protein</fullName>
    </submittedName>
</protein>
<organism evidence="2 3">
    <name type="scientific">Exophiala viscosa</name>
    <dbReference type="NCBI Taxonomy" id="2486360"/>
    <lineage>
        <taxon>Eukaryota</taxon>
        <taxon>Fungi</taxon>
        <taxon>Dikarya</taxon>
        <taxon>Ascomycota</taxon>
        <taxon>Pezizomycotina</taxon>
        <taxon>Eurotiomycetes</taxon>
        <taxon>Chaetothyriomycetidae</taxon>
        <taxon>Chaetothyriales</taxon>
        <taxon>Herpotrichiellaceae</taxon>
        <taxon>Exophiala</taxon>
    </lineage>
</organism>
<comment type="caution">
    <text evidence="2">The sequence shown here is derived from an EMBL/GenBank/DDBJ whole genome shotgun (WGS) entry which is preliminary data.</text>
</comment>
<dbReference type="AlphaFoldDB" id="A0AAN6IG17"/>
<feature type="transmembrane region" description="Helical" evidence="1">
    <location>
        <begin position="26"/>
        <end position="44"/>
    </location>
</feature>
<keyword evidence="3" id="KW-1185">Reference proteome</keyword>
<accession>A0AAN6IG17</accession>
<keyword evidence="1" id="KW-1133">Transmembrane helix</keyword>
<evidence type="ECO:0000313" key="2">
    <source>
        <dbReference type="EMBL" id="KAI1616732.1"/>
    </source>
</evidence>
<sequence length="232" mass="25730">MSQCPACNCNPQLSCSDSAYSTTGNTMGILTFVYAVLATAWIYLSRIRSADVEQRKLMDTAYANYVRWKLMINEYEDVLKAGGDINGDFKILLQHRFDTGGSAMRRLDMALNYDPDSGVATRVRQRGKFAITQRELHELLEAATQATEDVSVLLDGITQEQMHRDLKLQHALLQQIAQKVGVSEEATAEMRQLVEDAPEGAPVAALLPTRIEQASSSYSSTEKAEILHKADV</sequence>
<proteinExistence type="predicted"/>
<keyword evidence="1" id="KW-0812">Transmembrane</keyword>
<dbReference type="EMBL" id="MU404351">
    <property type="protein sequence ID" value="KAI1616732.1"/>
    <property type="molecule type" value="Genomic_DNA"/>
</dbReference>
<reference evidence="2" key="1">
    <citation type="journal article" date="2022" name="bioRxiv">
        <title>Deciphering the potential niche of two novel black yeast fungi from a biological soil crust based on their genomes, phenotypes, and melanin regulation.</title>
        <authorList>
            <consortium name="DOE Joint Genome Institute"/>
            <person name="Carr E.C."/>
            <person name="Barton Q."/>
            <person name="Grambo S."/>
            <person name="Sullivan M."/>
            <person name="Renfro C.M."/>
            <person name="Kuo A."/>
            <person name="Pangilinan J."/>
            <person name="Lipzen A."/>
            <person name="Keymanesh K."/>
            <person name="Savage E."/>
            <person name="Barry K."/>
            <person name="Grigoriev I.V."/>
            <person name="Riekhof W.R."/>
            <person name="Harris S.S."/>
        </authorList>
    </citation>
    <scope>NUCLEOTIDE SEQUENCE</scope>
    <source>
        <strain evidence="2">JF 03-4F</strain>
    </source>
</reference>
<evidence type="ECO:0000256" key="1">
    <source>
        <dbReference type="SAM" id="Phobius"/>
    </source>
</evidence>